<comment type="subcellular location">
    <subcellularLocation>
        <location evidence="1 8">Cell membrane</location>
        <topology evidence="1 8">Multi-pass membrane protein</topology>
    </subcellularLocation>
</comment>
<comment type="caution">
    <text evidence="9">The sequence shown here is derived from an EMBL/GenBank/DDBJ whole genome shotgun (WGS) entry which is preliminary data.</text>
</comment>
<name>A0ABY1PAD5_9HYPH</name>
<proteinExistence type="inferred from homology"/>
<feature type="transmembrane region" description="Helical" evidence="8">
    <location>
        <begin position="12"/>
        <end position="32"/>
    </location>
</feature>
<evidence type="ECO:0000256" key="6">
    <source>
        <dbReference type="ARBA" id="ARBA00022989"/>
    </source>
</evidence>
<evidence type="ECO:0000256" key="8">
    <source>
        <dbReference type="RuleBase" id="RU363041"/>
    </source>
</evidence>
<keyword evidence="5 8" id="KW-0812">Transmembrane</keyword>
<keyword evidence="10" id="KW-1185">Reference proteome</keyword>
<sequence>MELLSDGLHWGAALLLIIASFGTSAMTAAVGLGGGVTLIAIMAAVMPAAALVPVHGVIQLGSNAGRALVQLKHIDWLIALWFALGAAAGAGLGGAIAVELPDEILKTGIGIFILWIVWGRPPKFQKARKRAMAGAGFASTFLSMFFGAAGPVGGAVLSTLGLTRHQFVANQAVTALIMHVFKIVVFGLLGFAFAPWAELIVLMIASGFLGTLVGSSLLGKMNEAAFKTGFKWVMTVLALNLLVQVGRSWLPS</sequence>
<dbReference type="InterPro" id="IPR002781">
    <property type="entry name" value="TM_pro_TauE-like"/>
</dbReference>
<keyword evidence="6 8" id="KW-1133">Transmembrane helix</keyword>
<evidence type="ECO:0000256" key="5">
    <source>
        <dbReference type="ARBA" id="ARBA00022692"/>
    </source>
</evidence>
<evidence type="ECO:0000256" key="4">
    <source>
        <dbReference type="ARBA" id="ARBA00022475"/>
    </source>
</evidence>
<dbReference type="Pfam" id="PF01925">
    <property type="entry name" value="TauE"/>
    <property type="match status" value="1"/>
</dbReference>
<dbReference type="RefSeq" id="WP_155189582.1">
    <property type="nucleotide sequence ID" value="NZ_BAAAEA010000004.1"/>
</dbReference>
<evidence type="ECO:0000256" key="2">
    <source>
        <dbReference type="ARBA" id="ARBA00009142"/>
    </source>
</evidence>
<gene>
    <name evidence="9" type="ORF">SAMN06265374_2934</name>
</gene>
<evidence type="ECO:0000256" key="3">
    <source>
        <dbReference type="ARBA" id="ARBA00022448"/>
    </source>
</evidence>
<reference evidence="9 10" key="1">
    <citation type="submission" date="2017-05" db="EMBL/GenBank/DDBJ databases">
        <authorList>
            <person name="Varghese N."/>
            <person name="Submissions S."/>
        </authorList>
    </citation>
    <scope>NUCLEOTIDE SEQUENCE [LARGE SCALE GENOMIC DNA]</scope>
    <source>
        <strain evidence="9 10">DSM 15949</strain>
    </source>
</reference>
<keyword evidence="4 8" id="KW-1003">Cell membrane</keyword>
<feature type="transmembrane region" description="Helical" evidence="8">
    <location>
        <begin position="172"/>
        <end position="192"/>
    </location>
</feature>
<dbReference type="EMBL" id="FXTT01000004">
    <property type="protein sequence ID" value="SMP28506.1"/>
    <property type="molecule type" value="Genomic_DNA"/>
</dbReference>
<dbReference type="Proteomes" id="UP001157914">
    <property type="component" value="Unassembled WGS sequence"/>
</dbReference>
<evidence type="ECO:0000313" key="9">
    <source>
        <dbReference type="EMBL" id="SMP28506.1"/>
    </source>
</evidence>
<accession>A0ABY1PAD5</accession>
<feature type="transmembrane region" description="Helical" evidence="8">
    <location>
        <begin position="199"/>
        <end position="218"/>
    </location>
</feature>
<organism evidence="9 10">
    <name type="scientific">Roseibium denhamense</name>
    <dbReference type="NCBI Taxonomy" id="76305"/>
    <lineage>
        <taxon>Bacteria</taxon>
        <taxon>Pseudomonadati</taxon>
        <taxon>Pseudomonadota</taxon>
        <taxon>Alphaproteobacteria</taxon>
        <taxon>Hyphomicrobiales</taxon>
        <taxon>Stappiaceae</taxon>
        <taxon>Roseibium</taxon>
    </lineage>
</organism>
<feature type="transmembrane region" description="Helical" evidence="8">
    <location>
        <begin position="131"/>
        <end position="152"/>
    </location>
</feature>
<keyword evidence="7 8" id="KW-0472">Membrane</keyword>
<dbReference type="PANTHER" id="PTHR30269:SF37">
    <property type="entry name" value="MEMBRANE TRANSPORTER PROTEIN"/>
    <property type="match status" value="1"/>
</dbReference>
<dbReference type="PANTHER" id="PTHR30269">
    <property type="entry name" value="TRANSMEMBRANE PROTEIN YFCA"/>
    <property type="match status" value="1"/>
</dbReference>
<comment type="similarity">
    <text evidence="2 8">Belongs to the 4-toluene sulfonate uptake permease (TSUP) (TC 2.A.102) family.</text>
</comment>
<feature type="transmembrane region" description="Helical" evidence="8">
    <location>
        <begin position="38"/>
        <end position="58"/>
    </location>
</feature>
<feature type="transmembrane region" description="Helical" evidence="8">
    <location>
        <begin position="230"/>
        <end position="250"/>
    </location>
</feature>
<dbReference type="InterPro" id="IPR052017">
    <property type="entry name" value="TSUP"/>
</dbReference>
<evidence type="ECO:0000256" key="1">
    <source>
        <dbReference type="ARBA" id="ARBA00004651"/>
    </source>
</evidence>
<evidence type="ECO:0000256" key="7">
    <source>
        <dbReference type="ARBA" id="ARBA00023136"/>
    </source>
</evidence>
<keyword evidence="3" id="KW-0813">Transport</keyword>
<protein>
    <recommendedName>
        <fullName evidence="8">Probable membrane transporter protein</fullName>
    </recommendedName>
</protein>
<feature type="transmembrane region" description="Helical" evidence="8">
    <location>
        <begin position="78"/>
        <end position="98"/>
    </location>
</feature>
<evidence type="ECO:0000313" key="10">
    <source>
        <dbReference type="Proteomes" id="UP001157914"/>
    </source>
</evidence>